<evidence type="ECO:0000256" key="7">
    <source>
        <dbReference type="RuleBase" id="RU363032"/>
    </source>
</evidence>
<dbReference type="SUPFAM" id="SSF161098">
    <property type="entry name" value="MetI-like"/>
    <property type="match status" value="1"/>
</dbReference>
<dbReference type="PANTHER" id="PTHR30151">
    <property type="entry name" value="ALKANE SULFONATE ABC TRANSPORTER-RELATED, MEMBRANE SUBUNIT"/>
    <property type="match status" value="1"/>
</dbReference>
<dbReference type="Proteomes" id="UP000236520">
    <property type="component" value="Unassembled WGS sequence"/>
</dbReference>
<evidence type="ECO:0000256" key="4">
    <source>
        <dbReference type="ARBA" id="ARBA00022692"/>
    </source>
</evidence>
<organism evidence="10 11">
    <name type="scientific">Streptomyces malaysiensis</name>
    <dbReference type="NCBI Taxonomy" id="92644"/>
    <lineage>
        <taxon>Bacteria</taxon>
        <taxon>Bacillati</taxon>
        <taxon>Actinomycetota</taxon>
        <taxon>Actinomycetes</taxon>
        <taxon>Kitasatosporales</taxon>
        <taxon>Streptomycetaceae</taxon>
        <taxon>Streptomyces</taxon>
        <taxon>Streptomyces violaceusniger group</taxon>
    </lineage>
</organism>
<comment type="subcellular location">
    <subcellularLocation>
        <location evidence="1 7">Cell membrane</location>
        <topology evidence="1 7">Multi-pass membrane protein</topology>
    </subcellularLocation>
</comment>
<feature type="transmembrane region" description="Helical" evidence="7">
    <location>
        <begin position="43"/>
        <end position="65"/>
    </location>
</feature>
<keyword evidence="6 7" id="KW-0472">Membrane</keyword>
<evidence type="ECO:0000313" key="11">
    <source>
        <dbReference type="Proteomes" id="UP000236520"/>
    </source>
</evidence>
<keyword evidence="2 7" id="KW-0813">Transport</keyword>
<evidence type="ECO:0000259" key="9">
    <source>
        <dbReference type="PROSITE" id="PS50928"/>
    </source>
</evidence>
<gene>
    <name evidence="10" type="ORF">SMF913_10337</name>
</gene>
<dbReference type="EMBL" id="LJIW01000001">
    <property type="protein sequence ID" value="PNG94312.1"/>
    <property type="molecule type" value="Genomic_DNA"/>
</dbReference>
<feature type="transmembrane region" description="Helical" evidence="7">
    <location>
        <begin position="101"/>
        <end position="123"/>
    </location>
</feature>
<dbReference type="GO" id="GO:0005886">
    <property type="term" value="C:plasma membrane"/>
    <property type="evidence" value="ECO:0007669"/>
    <property type="project" value="UniProtKB-SubCell"/>
</dbReference>
<name>A0A2J7Z208_STRMQ</name>
<feature type="transmembrane region" description="Helical" evidence="7">
    <location>
        <begin position="206"/>
        <end position="231"/>
    </location>
</feature>
<comment type="caution">
    <text evidence="10">The sequence shown here is derived from an EMBL/GenBank/DDBJ whole genome shotgun (WGS) entry which is preliminary data.</text>
</comment>
<reference evidence="10 11" key="1">
    <citation type="submission" date="2015-09" db="EMBL/GenBank/DDBJ databases">
        <title>Genome sequence, genome mining and natural product profiling of a biocontrol bacterium Streptomyces malaysiensis F913.</title>
        <authorList>
            <person name="Xu Y."/>
            <person name="Wei J."/>
            <person name="Xie J."/>
            <person name="Li T."/>
            <person name="Zhou Z."/>
        </authorList>
    </citation>
    <scope>NUCLEOTIDE SEQUENCE [LARGE SCALE GENOMIC DNA]</scope>
    <source>
        <strain evidence="10 11">F913</strain>
    </source>
</reference>
<evidence type="ECO:0000256" key="3">
    <source>
        <dbReference type="ARBA" id="ARBA00022475"/>
    </source>
</evidence>
<dbReference type="PANTHER" id="PTHR30151:SF38">
    <property type="entry name" value="ALIPHATIC SULFONATES TRANSPORT PERMEASE PROTEIN SSUC-RELATED"/>
    <property type="match status" value="1"/>
</dbReference>
<feature type="transmembrane region" description="Helical" evidence="7">
    <location>
        <begin position="251"/>
        <end position="278"/>
    </location>
</feature>
<keyword evidence="5 7" id="KW-1133">Transmembrane helix</keyword>
<protein>
    <recommendedName>
        <fullName evidence="9">ABC transmembrane type-1 domain-containing protein</fullName>
    </recommendedName>
</protein>
<evidence type="ECO:0000256" key="8">
    <source>
        <dbReference type="SAM" id="MobiDB-lite"/>
    </source>
</evidence>
<dbReference type="InterPro" id="IPR035906">
    <property type="entry name" value="MetI-like_sf"/>
</dbReference>
<dbReference type="GO" id="GO:0055085">
    <property type="term" value="P:transmembrane transport"/>
    <property type="evidence" value="ECO:0007669"/>
    <property type="project" value="InterPro"/>
</dbReference>
<evidence type="ECO:0000256" key="1">
    <source>
        <dbReference type="ARBA" id="ARBA00004651"/>
    </source>
</evidence>
<keyword evidence="11" id="KW-1185">Reference proteome</keyword>
<evidence type="ECO:0000256" key="6">
    <source>
        <dbReference type="ARBA" id="ARBA00023136"/>
    </source>
</evidence>
<dbReference type="PROSITE" id="PS50928">
    <property type="entry name" value="ABC_TM1"/>
    <property type="match status" value="1"/>
</dbReference>
<dbReference type="CDD" id="cd06261">
    <property type="entry name" value="TM_PBP2"/>
    <property type="match status" value="1"/>
</dbReference>
<comment type="similarity">
    <text evidence="7">Belongs to the binding-protein-dependent transport system permease family.</text>
</comment>
<feature type="region of interest" description="Disordered" evidence="8">
    <location>
        <begin position="1"/>
        <end position="32"/>
    </location>
</feature>
<dbReference type="Pfam" id="PF00528">
    <property type="entry name" value="BPD_transp_1"/>
    <property type="match status" value="1"/>
</dbReference>
<evidence type="ECO:0000256" key="2">
    <source>
        <dbReference type="ARBA" id="ARBA00022448"/>
    </source>
</evidence>
<keyword evidence="3" id="KW-1003">Cell membrane</keyword>
<proteinExistence type="inferred from homology"/>
<feature type="transmembrane region" description="Helical" evidence="7">
    <location>
        <begin position="135"/>
        <end position="157"/>
    </location>
</feature>
<feature type="transmembrane region" description="Helical" evidence="7">
    <location>
        <begin position="163"/>
        <end position="182"/>
    </location>
</feature>
<evidence type="ECO:0000313" key="10">
    <source>
        <dbReference type="EMBL" id="PNG94312.1"/>
    </source>
</evidence>
<dbReference type="InterPro" id="IPR000515">
    <property type="entry name" value="MetI-like"/>
</dbReference>
<evidence type="ECO:0000256" key="5">
    <source>
        <dbReference type="ARBA" id="ARBA00022989"/>
    </source>
</evidence>
<feature type="domain" description="ABC transmembrane type-1" evidence="9">
    <location>
        <begin position="97"/>
        <end position="283"/>
    </location>
</feature>
<dbReference type="AlphaFoldDB" id="A0A2J7Z208"/>
<keyword evidence="4 7" id="KW-0812">Transmembrane</keyword>
<dbReference type="RefSeq" id="WP_250850441.1">
    <property type="nucleotide sequence ID" value="NZ_LJIW01000001.1"/>
</dbReference>
<dbReference type="Gene3D" id="1.10.3720.10">
    <property type="entry name" value="MetI-like"/>
    <property type="match status" value="1"/>
</dbReference>
<accession>A0A2J7Z208</accession>
<sequence>MTHHTTAMAEVRPATAEPPPGAGSGTPPATARTRRALSRRVRAFGRGALPVAAFLLVLVGGWQIVAVRSGSVLIPDVPAVWSALTDIVTQPLFYDSLGATLLRVGLGFALAFVTAVVVGIAMGRVEFVRRFFEPAVLIGLTVPGLVWALLCVIWFGVSLTNPVVAVALSAAPALTLSIYQGTRATDSALREMAHVYRFSVWTSLRYLWLPSLLPALFSGARLGLSLAWKVIVLVEMFGMSSGVGYELNNQFAAQNVAGVLSWTLLFAAVLAVLEYGVLQSLERRLGRWRKATAV</sequence>